<name>A0AAE1E518_9GAST</name>
<gene>
    <name evidence="2" type="ORF">RRG08_060982</name>
</gene>
<proteinExistence type="predicted"/>
<reference evidence="2" key="1">
    <citation type="journal article" date="2023" name="G3 (Bethesda)">
        <title>A reference genome for the long-term kleptoplast-retaining sea slug Elysia crispata morphotype clarki.</title>
        <authorList>
            <person name="Eastman K.E."/>
            <person name="Pendleton A.L."/>
            <person name="Shaikh M.A."/>
            <person name="Suttiyut T."/>
            <person name="Ogas R."/>
            <person name="Tomko P."/>
            <person name="Gavelis G."/>
            <person name="Widhalm J.R."/>
            <person name="Wisecaver J.H."/>
        </authorList>
    </citation>
    <scope>NUCLEOTIDE SEQUENCE</scope>
    <source>
        <strain evidence="2">ECLA1</strain>
    </source>
</reference>
<evidence type="ECO:0000256" key="1">
    <source>
        <dbReference type="SAM" id="MobiDB-lite"/>
    </source>
</evidence>
<protein>
    <submittedName>
        <fullName evidence="2">Uncharacterized protein</fullName>
    </submittedName>
</protein>
<organism evidence="2 3">
    <name type="scientific">Elysia crispata</name>
    <name type="common">lettuce slug</name>
    <dbReference type="NCBI Taxonomy" id="231223"/>
    <lineage>
        <taxon>Eukaryota</taxon>
        <taxon>Metazoa</taxon>
        <taxon>Spiralia</taxon>
        <taxon>Lophotrochozoa</taxon>
        <taxon>Mollusca</taxon>
        <taxon>Gastropoda</taxon>
        <taxon>Heterobranchia</taxon>
        <taxon>Euthyneura</taxon>
        <taxon>Panpulmonata</taxon>
        <taxon>Sacoglossa</taxon>
        <taxon>Placobranchoidea</taxon>
        <taxon>Plakobranchidae</taxon>
        <taxon>Elysia</taxon>
    </lineage>
</organism>
<dbReference type="Proteomes" id="UP001283361">
    <property type="component" value="Unassembled WGS sequence"/>
</dbReference>
<evidence type="ECO:0000313" key="3">
    <source>
        <dbReference type="Proteomes" id="UP001283361"/>
    </source>
</evidence>
<comment type="caution">
    <text evidence="2">The sequence shown here is derived from an EMBL/GenBank/DDBJ whole genome shotgun (WGS) entry which is preliminary data.</text>
</comment>
<keyword evidence="3" id="KW-1185">Reference proteome</keyword>
<feature type="region of interest" description="Disordered" evidence="1">
    <location>
        <begin position="1"/>
        <end position="40"/>
    </location>
</feature>
<dbReference type="EMBL" id="JAWDGP010001129">
    <property type="protein sequence ID" value="KAK3794312.1"/>
    <property type="molecule type" value="Genomic_DNA"/>
</dbReference>
<sequence>MLSLSRCGHSSLTGHAAGAARESRHTHSPGVEVTSPGRRSPDLYSCLHLKYTYYVSSQIEAIVCSVGSRIDMLTTSGHLGMSVYRGKEDGRLIKTCSTVVQCSPVQPRLWLLTDKLGMPNR</sequence>
<dbReference type="AlphaFoldDB" id="A0AAE1E518"/>
<evidence type="ECO:0000313" key="2">
    <source>
        <dbReference type="EMBL" id="KAK3794312.1"/>
    </source>
</evidence>
<accession>A0AAE1E518</accession>